<feature type="compositionally biased region" description="Low complexity" evidence="6">
    <location>
        <begin position="363"/>
        <end position="374"/>
    </location>
</feature>
<dbReference type="InterPro" id="IPR036941">
    <property type="entry name" value="Rcpt_L-dom_sf"/>
</dbReference>
<feature type="signal peptide" evidence="7">
    <location>
        <begin position="1"/>
        <end position="18"/>
    </location>
</feature>
<keyword evidence="5" id="KW-0325">Glycoprotein</keyword>
<dbReference type="Pfam" id="PF12454">
    <property type="entry name" value="Ecm33"/>
    <property type="match status" value="1"/>
</dbReference>
<dbReference type="Proteomes" id="UP000054321">
    <property type="component" value="Unassembled WGS sequence"/>
</dbReference>
<feature type="region of interest" description="Disordered" evidence="6">
    <location>
        <begin position="349"/>
        <end position="374"/>
    </location>
</feature>
<keyword evidence="3" id="KW-0964">Secreted</keyword>
<dbReference type="OrthoDB" id="536881at2759"/>
<keyword evidence="9" id="KW-1185">Reference proteome</keyword>
<dbReference type="InterPro" id="IPR051648">
    <property type="entry name" value="CWI-Assembly_Regulator"/>
</dbReference>
<feature type="chain" id="PRO_5002177764" description="Receptor L-domain domain-containing protein" evidence="7">
    <location>
        <begin position="19"/>
        <end position="405"/>
    </location>
</feature>
<evidence type="ECO:0000313" key="8">
    <source>
        <dbReference type="EMBL" id="KIM92584.1"/>
    </source>
</evidence>
<dbReference type="EMBL" id="KN832916">
    <property type="protein sequence ID" value="KIM92584.1"/>
    <property type="molecule type" value="Genomic_DNA"/>
</dbReference>
<feature type="compositionally biased region" description="Polar residues" evidence="6">
    <location>
        <begin position="349"/>
        <end position="362"/>
    </location>
</feature>
<evidence type="ECO:0000256" key="7">
    <source>
        <dbReference type="SAM" id="SignalP"/>
    </source>
</evidence>
<dbReference type="PANTHER" id="PTHR31018:SF3">
    <property type="entry name" value="RECEPTOR PROTEIN-TYROSINE KINASE"/>
    <property type="match status" value="1"/>
</dbReference>
<evidence type="ECO:0000256" key="3">
    <source>
        <dbReference type="ARBA" id="ARBA00022525"/>
    </source>
</evidence>
<dbReference type="SUPFAM" id="SSF52058">
    <property type="entry name" value="L domain-like"/>
    <property type="match status" value="2"/>
</dbReference>
<keyword evidence="2" id="KW-0134">Cell wall</keyword>
<protein>
    <recommendedName>
        <fullName evidence="10">Receptor L-domain domain-containing protein</fullName>
    </recommendedName>
</protein>
<dbReference type="GO" id="GO:0031505">
    <property type="term" value="P:fungal-type cell wall organization"/>
    <property type="evidence" value="ECO:0007669"/>
    <property type="project" value="TreeGrafter"/>
</dbReference>
<reference evidence="8 9" key="1">
    <citation type="submission" date="2014-04" db="EMBL/GenBank/DDBJ databases">
        <authorList>
            <consortium name="DOE Joint Genome Institute"/>
            <person name="Kuo A."/>
            <person name="Martino E."/>
            <person name="Perotto S."/>
            <person name="Kohler A."/>
            <person name="Nagy L.G."/>
            <person name="Floudas D."/>
            <person name="Copeland A."/>
            <person name="Barry K.W."/>
            <person name="Cichocki N."/>
            <person name="Veneault-Fourrey C."/>
            <person name="LaButti K."/>
            <person name="Lindquist E.A."/>
            <person name="Lipzen A."/>
            <person name="Lundell T."/>
            <person name="Morin E."/>
            <person name="Murat C."/>
            <person name="Sun H."/>
            <person name="Tunlid A."/>
            <person name="Henrissat B."/>
            <person name="Grigoriev I.V."/>
            <person name="Hibbett D.S."/>
            <person name="Martin F."/>
            <person name="Nordberg H.P."/>
            <person name="Cantor M.N."/>
            <person name="Hua S.X."/>
        </authorList>
    </citation>
    <scope>NUCLEOTIDE SEQUENCE [LARGE SCALE GENOMIC DNA]</scope>
    <source>
        <strain evidence="8 9">Zn</strain>
    </source>
</reference>
<evidence type="ECO:0000256" key="4">
    <source>
        <dbReference type="ARBA" id="ARBA00022729"/>
    </source>
</evidence>
<accession>A0A0C3GM05</accession>
<proteinExistence type="predicted"/>
<dbReference type="AlphaFoldDB" id="A0A0C3GM05"/>
<reference evidence="9" key="2">
    <citation type="submission" date="2015-01" db="EMBL/GenBank/DDBJ databases">
        <title>Evolutionary Origins and Diversification of the Mycorrhizal Mutualists.</title>
        <authorList>
            <consortium name="DOE Joint Genome Institute"/>
            <consortium name="Mycorrhizal Genomics Consortium"/>
            <person name="Kohler A."/>
            <person name="Kuo A."/>
            <person name="Nagy L.G."/>
            <person name="Floudas D."/>
            <person name="Copeland A."/>
            <person name="Barry K.W."/>
            <person name="Cichocki N."/>
            <person name="Veneault-Fourrey C."/>
            <person name="LaButti K."/>
            <person name="Lindquist E.A."/>
            <person name="Lipzen A."/>
            <person name="Lundell T."/>
            <person name="Morin E."/>
            <person name="Murat C."/>
            <person name="Riley R."/>
            <person name="Ohm R."/>
            <person name="Sun H."/>
            <person name="Tunlid A."/>
            <person name="Henrissat B."/>
            <person name="Grigoriev I.V."/>
            <person name="Hibbett D.S."/>
            <person name="Martin F."/>
        </authorList>
    </citation>
    <scope>NUCLEOTIDE SEQUENCE [LARGE SCALE GENOMIC DNA]</scope>
    <source>
        <strain evidence="9">Zn</strain>
    </source>
</reference>
<sequence>MLAKTILLPALALAGAVAANSQPTLCAQPTATITNAADASQLAQCTSVSGTIVLSPDAAGSIDISGPKEIQGDFIAHSAGNLVGLTSSTIQSIGGSFDLFNLTTLSTLAFSKLTSSNTIIWNALPALGQLTLTDFISQASSVTIENTGLTTLDGINLDTVDTMDINNNRRLTTISTQVGSVGTLLNIASNGLALSVDLPNLIWASNATFRNASTISIPSLSVINGTLTFDENTLSSLSAPNLTSIGDAKHGIGSFTFVGNPGVQNLTFPALTSIAGANEIANNTALTTISFPALTYVGGAIDFSGNFTTPNLNALKTVKGGFSLESTATIDCSKFKAESGASSTLQGSFNCESATDNPQPNISGTSTGSSSSASATSSKGAAVSYGINEAVAGLSVIGGILQILL</sequence>
<dbReference type="GO" id="GO:0005886">
    <property type="term" value="C:plasma membrane"/>
    <property type="evidence" value="ECO:0007669"/>
    <property type="project" value="TreeGrafter"/>
</dbReference>
<dbReference type="STRING" id="913774.A0A0C3GM05"/>
<name>A0A0C3GM05_OIDMZ</name>
<dbReference type="FunCoup" id="A0A0C3GM05">
    <property type="interactions" value="187"/>
</dbReference>
<evidence type="ECO:0000313" key="9">
    <source>
        <dbReference type="Proteomes" id="UP000054321"/>
    </source>
</evidence>
<evidence type="ECO:0000256" key="5">
    <source>
        <dbReference type="ARBA" id="ARBA00023180"/>
    </source>
</evidence>
<comment type="subcellular location">
    <subcellularLocation>
        <location evidence="1">Secreted</location>
        <location evidence="1">Cell wall</location>
    </subcellularLocation>
</comment>
<dbReference type="InParanoid" id="A0A0C3GM05"/>
<dbReference type="HOGENOM" id="CLU_035846_0_1_1"/>
<dbReference type="PANTHER" id="PTHR31018">
    <property type="entry name" value="SPORULATION-SPECIFIC PROTEIN-RELATED"/>
    <property type="match status" value="1"/>
</dbReference>
<evidence type="ECO:0000256" key="1">
    <source>
        <dbReference type="ARBA" id="ARBA00004191"/>
    </source>
</evidence>
<keyword evidence="4 7" id="KW-0732">Signal</keyword>
<evidence type="ECO:0000256" key="2">
    <source>
        <dbReference type="ARBA" id="ARBA00022512"/>
    </source>
</evidence>
<evidence type="ECO:0000256" key="6">
    <source>
        <dbReference type="SAM" id="MobiDB-lite"/>
    </source>
</evidence>
<evidence type="ECO:0008006" key="10">
    <source>
        <dbReference type="Google" id="ProtNLM"/>
    </source>
</evidence>
<gene>
    <name evidence="8" type="ORF">OIDMADRAFT_173920</name>
</gene>
<organism evidence="8 9">
    <name type="scientific">Oidiodendron maius (strain Zn)</name>
    <dbReference type="NCBI Taxonomy" id="913774"/>
    <lineage>
        <taxon>Eukaryota</taxon>
        <taxon>Fungi</taxon>
        <taxon>Dikarya</taxon>
        <taxon>Ascomycota</taxon>
        <taxon>Pezizomycotina</taxon>
        <taxon>Leotiomycetes</taxon>
        <taxon>Leotiomycetes incertae sedis</taxon>
        <taxon>Myxotrichaceae</taxon>
        <taxon>Oidiodendron</taxon>
    </lineage>
</organism>
<dbReference type="GO" id="GO:0009277">
    <property type="term" value="C:fungal-type cell wall"/>
    <property type="evidence" value="ECO:0007669"/>
    <property type="project" value="TreeGrafter"/>
</dbReference>
<dbReference type="GO" id="GO:0009986">
    <property type="term" value="C:cell surface"/>
    <property type="evidence" value="ECO:0007669"/>
    <property type="project" value="TreeGrafter"/>
</dbReference>
<dbReference type="Gene3D" id="3.80.20.20">
    <property type="entry name" value="Receptor L-domain"/>
    <property type="match status" value="2"/>
</dbReference>